<organism evidence="1 2">
    <name type="scientific">Stutzerimonas stutzeri</name>
    <name type="common">Pseudomonas stutzeri</name>
    <dbReference type="NCBI Taxonomy" id="316"/>
    <lineage>
        <taxon>Bacteria</taxon>
        <taxon>Pseudomonadati</taxon>
        <taxon>Pseudomonadota</taxon>
        <taxon>Gammaproteobacteria</taxon>
        <taxon>Pseudomonadales</taxon>
        <taxon>Pseudomonadaceae</taxon>
        <taxon>Stutzerimonas</taxon>
    </lineage>
</organism>
<reference evidence="1" key="1">
    <citation type="submission" date="2022-09" db="EMBL/GenBank/DDBJ databases">
        <title>Intensive care unit water sources are persistently colonized with multi-drug resistant bacteria and are the site of extensive horizontal gene transfer of antibiotic resistance genes.</title>
        <authorList>
            <person name="Diorio-Toth L."/>
        </authorList>
    </citation>
    <scope>NUCLEOTIDE SEQUENCE</scope>
    <source>
        <strain evidence="1">GD03947</strain>
    </source>
</reference>
<dbReference type="Proteomes" id="UP001158500">
    <property type="component" value="Unassembled WGS sequence"/>
</dbReference>
<accession>A0AA42P864</accession>
<comment type="caution">
    <text evidence="1">The sequence shown here is derived from an EMBL/GenBank/DDBJ whole genome shotgun (WGS) entry which is preliminary data.</text>
</comment>
<dbReference type="RefSeq" id="WP_279641441.1">
    <property type="nucleotide sequence ID" value="NZ_JAOCAE010000006.1"/>
</dbReference>
<sequence length="60" mass="6576">MFAAIAKFFGLLTRGLNTLDNVVAVGELHSEHMLKQSQLKLNHELASMEKQLAALEAPAQ</sequence>
<gene>
    <name evidence="1" type="ORF">N5C32_10810</name>
</gene>
<dbReference type="EMBL" id="JAOCAE010000006">
    <property type="protein sequence ID" value="MDH1236529.1"/>
    <property type="molecule type" value="Genomic_DNA"/>
</dbReference>
<evidence type="ECO:0000313" key="2">
    <source>
        <dbReference type="Proteomes" id="UP001158500"/>
    </source>
</evidence>
<dbReference type="AlphaFoldDB" id="A0AA42P864"/>
<protein>
    <submittedName>
        <fullName evidence="1">Uncharacterized protein</fullName>
    </submittedName>
</protein>
<evidence type="ECO:0000313" key="1">
    <source>
        <dbReference type="EMBL" id="MDH1236529.1"/>
    </source>
</evidence>
<proteinExistence type="predicted"/>
<name>A0AA42P864_STUST</name>